<dbReference type="KEGG" id="amr:AM1_F0106"/>
<geneLocation type="plasmid" evidence="2 3">
    <name>pREB6</name>
</geneLocation>
<evidence type="ECO:0000313" key="2">
    <source>
        <dbReference type="EMBL" id="ABW33078.1"/>
    </source>
</evidence>
<dbReference type="EMBL" id="CP000843">
    <property type="protein sequence ID" value="ABW33078.1"/>
    <property type="molecule type" value="Genomic_DNA"/>
</dbReference>
<keyword evidence="2" id="KW-0614">Plasmid</keyword>
<dbReference type="HOGENOM" id="CLU_3245635_0_0_3"/>
<sequence>MLKFKTLTHNKKGMPPDDLTDEGDAHLKTLDLCQSELVLNPA</sequence>
<dbReference type="Proteomes" id="UP000000268">
    <property type="component" value="Plasmid pREB6"/>
</dbReference>
<gene>
    <name evidence="2" type="ordered locus">AM1_F0106</name>
</gene>
<feature type="region of interest" description="Disordered" evidence="1">
    <location>
        <begin position="1"/>
        <end position="22"/>
    </location>
</feature>
<organism evidence="2 3">
    <name type="scientific">Acaryochloris marina (strain MBIC 11017)</name>
    <dbReference type="NCBI Taxonomy" id="329726"/>
    <lineage>
        <taxon>Bacteria</taxon>
        <taxon>Bacillati</taxon>
        <taxon>Cyanobacteriota</taxon>
        <taxon>Cyanophyceae</taxon>
        <taxon>Acaryochloridales</taxon>
        <taxon>Acaryochloridaceae</taxon>
        <taxon>Acaryochloris</taxon>
    </lineage>
</organism>
<protein>
    <submittedName>
        <fullName evidence="2">Uncharacterized protein</fullName>
    </submittedName>
</protein>
<proteinExistence type="predicted"/>
<accession>A8ZQ87</accession>
<keyword evidence="3" id="KW-1185">Reference proteome</keyword>
<dbReference type="AlphaFoldDB" id="A8ZQ87"/>
<evidence type="ECO:0000256" key="1">
    <source>
        <dbReference type="SAM" id="MobiDB-lite"/>
    </source>
</evidence>
<name>A8ZQ87_ACAM1</name>
<feature type="compositionally biased region" description="Basic residues" evidence="1">
    <location>
        <begin position="1"/>
        <end position="12"/>
    </location>
</feature>
<evidence type="ECO:0000313" key="3">
    <source>
        <dbReference type="Proteomes" id="UP000000268"/>
    </source>
</evidence>
<reference evidence="2 3" key="1">
    <citation type="journal article" date="2008" name="Proc. Natl. Acad. Sci. U.S.A.">
        <title>Niche adaptation and genome expansion in the chlorophyll d-producing cyanobacterium Acaryochloris marina.</title>
        <authorList>
            <person name="Swingley W.D."/>
            <person name="Chen M."/>
            <person name="Cheung P.C."/>
            <person name="Conrad A.L."/>
            <person name="Dejesa L.C."/>
            <person name="Hao J."/>
            <person name="Honchak B.M."/>
            <person name="Karbach L.E."/>
            <person name="Kurdoglu A."/>
            <person name="Lahiri S."/>
            <person name="Mastrian S.D."/>
            <person name="Miyashita H."/>
            <person name="Page L."/>
            <person name="Ramakrishna P."/>
            <person name="Satoh S."/>
            <person name="Sattley W.M."/>
            <person name="Shimada Y."/>
            <person name="Taylor H.L."/>
            <person name="Tomo T."/>
            <person name="Tsuchiya T."/>
            <person name="Wang Z.T."/>
            <person name="Raymond J."/>
            <person name="Mimuro M."/>
            <person name="Blankenship R.E."/>
            <person name="Touchman J.W."/>
        </authorList>
    </citation>
    <scope>NUCLEOTIDE SEQUENCE [LARGE SCALE GENOMIC DNA]</scope>
    <source>
        <strain evidence="3">MBIC 11017</strain>
        <plasmid evidence="3">Plasmid pREB6</plasmid>
    </source>
</reference>